<feature type="domain" description="IPT/TIG" evidence="1">
    <location>
        <begin position="26"/>
        <end position="108"/>
    </location>
</feature>
<evidence type="ECO:0000313" key="3">
    <source>
        <dbReference type="Proteomes" id="UP001500936"/>
    </source>
</evidence>
<evidence type="ECO:0000259" key="1">
    <source>
        <dbReference type="SMART" id="SM00429"/>
    </source>
</evidence>
<sequence length="601" mass="62902">MNNRILTFFLFLMCIGIQGCRVQKTQPELWQVFPDKAAIGEEITLKGAQFGAKPAVTVGQSGNFVNADIRNHDEQTIKVIVPRSATGPAQIRVSNDNGVSDPLPFIILQPTPVLASVVPVNGLPGAKVRLSGDFLDRIKAVRFADVPVADMTPASPQEVTVTVPANIPRGPLAITVETEGGRSTGDFIVAGTPEITSFTPKRAKAGTELVIQGRNLLDGVIAVNGLATDKSRTQIQDTEIRTVIPAAATTGLITITVFERVRTTSTDTLFIALAPIINPAGLSSTEGTAGDKLTVTGQNLRDVTSVTFGTTSAVFKILSDTQLEITVPNRSQGGEVAVTVSGLGGSATSQQAFLLILAPANVAFTPIRAGRGKDVLITGQNLHRINEVKINNKTALITKRTEGTEIQVTVPADATTGPVAVTNRAGTVTTTRSLTVVQKAVVTSFTSSTTVGSRVIIKGNYLQDAKVFFTGSLTAAITDGKNEETELWVKVPANAQTGPLTVTNDSDESTTTPESFTVLRLPSALDFTPKAGKAGDEITLTGQHVTGVKEVRFGGGKSSAAKFRQSGNALVITVPADASTGPICLTTDAGNVCTTGSFTVE</sequence>
<dbReference type="SUPFAM" id="SSF81296">
    <property type="entry name" value="E set domains"/>
    <property type="match status" value="6"/>
</dbReference>
<feature type="domain" description="IPT/TIG" evidence="1">
    <location>
        <begin position="521"/>
        <end position="601"/>
    </location>
</feature>
<feature type="domain" description="IPT/TIG" evidence="1">
    <location>
        <begin position="192"/>
        <end position="273"/>
    </location>
</feature>
<reference evidence="3" key="1">
    <citation type="journal article" date="2019" name="Int. J. Syst. Evol. Microbiol.">
        <title>The Global Catalogue of Microorganisms (GCM) 10K type strain sequencing project: providing services to taxonomists for standard genome sequencing and annotation.</title>
        <authorList>
            <consortium name="The Broad Institute Genomics Platform"/>
            <consortium name="The Broad Institute Genome Sequencing Center for Infectious Disease"/>
            <person name="Wu L."/>
            <person name="Ma J."/>
        </authorList>
    </citation>
    <scope>NUCLEOTIDE SEQUENCE [LARGE SCALE GENOMIC DNA]</scope>
    <source>
        <strain evidence="3">JCM 17925</strain>
    </source>
</reference>
<dbReference type="InterPro" id="IPR013783">
    <property type="entry name" value="Ig-like_fold"/>
</dbReference>
<comment type="caution">
    <text evidence="2">The sequence shown here is derived from an EMBL/GenBank/DDBJ whole genome shotgun (WGS) entry which is preliminary data.</text>
</comment>
<dbReference type="InterPro" id="IPR002909">
    <property type="entry name" value="IPT_dom"/>
</dbReference>
<dbReference type="EMBL" id="BAABHB010000015">
    <property type="protein sequence ID" value="GAA4417177.1"/>
    <property type="molecule type" value="Genomic_DNA"/>
</dbReference>
<feature type="domain" description="IPT/TIG" evidence="1">
    <location>
        <begin position="274"/>
        <end position="356"/>
    </location>
</feature>
<evidence type="ECO:0000313" key="2">
    <source>
        <dbReference type="EMBL" id="GAA4417177.1"/>
    </source>
</evidence>
<dbReference type="RefSeq" id="WP_345270723.1">
    <property type="nucleotide sequence ID" value="NZ_BAABHB010000015.1"/>
</dbReference>
<dbReference type="SMART" id="SM00429">
    <property type="entry name" value="IPT"/>
    <property type="match status" value="4"/>
</dbReference>
<name>A0ABP8KVF3_9BACT</name>
<dbReference type="Gene3D" id="2.60.40.10">
    <property type="entry name" value="Immunoglobulins"/>
    <property type="match status" value="7"/>
</dbReference>
<organism evidence="2 3">
    <name type="scientific">Nibrella viscosa</name>
    <dbReference type="NCBI Taxonomy" id="1084524"/>
    <lineage>
        <taxon>Bacteria</taxon>
        <taxon>Pseudomonadati</taxon>
        <taxon>Bacteroidota</taxon>
        <taxon>Cytophagia</taxon>
        <taxon>Cytophagales</taxon>
        <taxon>Spirosomataceae</taxon>
        <taxon>Nibrella</taxon>
    </lineage>
</organism>
<dbReference type="Pfam" id="PF01833">
    <property type="entry name" value="TIG"/>
    <property type="match status" value="4"/>
</dbReference>
<gene>
    <name evidence="2" type="ORF">GCM10023187_49340</name>
</gene>
<dbReference type="InterPro" id="IPR014756">
    <property type="entry name" value="Ig_E-set"/>
</dbReference>
<protein>
    <recommendedName>
        <fullName evidence="1">IPT/TIG domain-containing protein</fullName>
    </recommendedName>
</protein>
<keyword evidence="3" id="KW-1185">Reference proteome</keyword>
<proteinExistence type="predicted"/>
<dbReference type="Proteomes" id="UP001500936">
    <property type="component" value="Unassembled WGS sequence"/>
</dbReference>
<accession>A0ABP8KVF3</accession>
<dbReference type="PROSITE" id="PS51257">
    <property type="entry name" value="PROKAR_LIPOPROTEIN"/>
    <property type="match status" value="1"/>
</dbReference>